<evidence type="ECO:0000256" key="2">
    <source>
        <dbReference type="ARBA" id="ARBA00006829"/>
    </source>
</evidence>
<dbReference type="Gene3D" id="1.20.1250.20">
    <property type="entry name" value="MFS general substrate transporter like domains"/>
    <property type="match status" value="2"/>
</dbReference>
<feature type="transmembrane region" description="Helical" evidence="8">
    <location>
        <begin position="539"/>
        <end position="557"/>
    </location>
</feature>
<feature type="compositionally biased region" description="Low complexity" evidence="7">
    <location>
        <begin position="50"/>
        <end position="61"/>
    </location>
</feature>
<name>A0AAD4DK48_9FUNG</name>
<evidence type="ECO:0000259" key="9">
    <source>
        <dbReference type="PROSITE" id="PS50850"/>
    </source>
</evidence>
<dbReference type="PROSITE" id="PS50850">
    <property type="entry name" value="MFS"/>
    <property type="match status" value="1"/>
</dbReference>
<reference evidence="10" key="1">
    <citation type="journal article" date="2020" name="Fungal Divers.">
        <title>Resolving the Mortierellaceae phylogeny through synthesis of multi-gene phylogenetics and phylogenomics.</title>
        <authorList>
            <person name="Vandepol N."/>
            <person name="Liber J."/>
            <person name="Desiro A."/>
            <person name="Na H."/>
            <person name="Kennedy M."/>
            <person name="Barry K."/>
            <person name="Grigoriev I.V."/>
            <person name="Miller A.N."/>
            <person name="O'Donnell K."/>
            <person name="Stajich J.E."/>
            <person name="Bonito G."/>
        </authorList>
    </citation>
    <scope>NUCLEOTIDE SEQUENCE</scope>
    <source>
        <strain evidence="10">NRRL 28262</strain>
    </source>
</reference>
<keyword evidence="3" id="KW-0813">Transport</keyword>
<comment type="similarity">
    <text evidence="2">Belongs to the major facilitator superfamily. Vesicular transporter family.</text>
</comment>
<dbReference type="InterPro" id="IPR001958">
    <property type="entry name" value="Tet-R_TetA/multi-R_MdtG-like"/>
</dbReference>
<feature type="transmembrane region" description="Helical" evidence="8">
    <location>
        <begin position="149"/>
        <end position="176"/>
    </location>
</feature>
<feature type="region of interest" description="Disordered" evidence="7">
    <location>
        <begin position="596"/>
        <end position="642"/>
    </location>
</feature>
<keyword evidence="11" id="KW-1185">Reference proteome</keyword>
<dbReference type="PANTHER" id="PTHR23506">
    <property type="entry name" value="GH10249P"/>
    <property type="match status" value="1"/>
</dbReference>
<dbReference type="InterPro" id="IPR050930">
    <property type="entry name" value="MFS_Vesicular_Transporter"/>
</dbReference>
<comment type="caution">
    <text evidence="10">The sequence shown here is derived from an EMBL/GenBank/DDBJ whole genome shotgun (WGS) entry which is preliminary data.</text>
</comment>
<keyword evidence="5 8" id="KW-1133">Transmembrane helix</keyword>
<evidence type="ECO:0000256" key="1">
    <source>
        <dbReference type="ARBA" id="ARBA00004141"/>
    </source>
</evidence>
<feature type="compositionally biased region" description="Gly residues" evidence="7">
    <location>
        <begin position="1"/>
        <end position="10"/>
    </location>
</feature>
<evidence type="ECO:0000256" key="7">
    <source>
        <dbReference type="SAM" id="MobiDB-lite"/>
    </source>
</evidence>
<feature type="compositionally biased region" description="Low complexity" evidence="7">
    <location>
        <begin position="85"/>
        <end position="100"/>
    </location>
</feature>
<protein>
    <recommendedName>
        <fullName evidence="9">Major facilitator superfamily (MFS) profile domain-containing protein</fullName>
    </recommendedName>
</protein>
<dbReference type="AlphaFoldDB" id="A0AAD4DK48"/>
<dbReference type="InterPro" id="IPR011701">
    <property type="entry name" value="MFS"/>
</dbReference>
<organism evidence="10 11">
    <name type="scientific">Linnemannia exigua</name>
    <dbReference type="NCBI Taxonomy" id="604196"/>
    <lineage>
        <taxon>Eukaryota</taxon>
        <taxon>Fungi</taxon>
        <taxon>Fungi incertae sedis</taxon>
        <taxon>Mucoromycota</taxon>
        <taxon>Mortierellomycotina</taxon>
        <taxon>Mortierellomycetes</taxon>
        <taxon>Mortierellales</taxon>
        <taxon>Mortierellaceae</taxon>
        <taxon>Linnemannia</taxon>
    </lineage>
</organism>
<keyword evidence="4 8" id="KW-0812">Transmembrane</keyword>
<dbReference type="PANTHER" id="PTHR23506:SF23">
    <property type="entry name" value="GH10249P"/>
    <property type="match status" value="1"/>
</dbReference>
<evidence type="ECO:0000256" key="8">
    <source>
        <dbReference type="SAM" id="Phobius"/>
    </source>
</evidence>
<evidence type="ECO:0000256" key="4">
    <source>
        <dbReference type="ARBA" id="ARBA00022692"/>
    </source>
</evidence>
<evidence type="ECO:0000313" key="11">
    <source>
        <dbReference type="Proteomes" id="UP001194580"/>
    </source>
</evidence>
<evidence type="ECO:0000256" key="5">
    <source>
        <dbReference type="ARBA" id="ARBA00022989"/>
    </source>
</evidence>
<feature type="compositionally biased region" description="Basic and acidic residues" evidence="7">
    <location>
        <begin position="609"/>
        <end position="622"/>
    </location>
</feature>
<feature type="compositionally biased region" description="Basic and acidic residues" evidence="7">
    <location>
        <begin position="630"/>
        <end position="642"/>
    </location>
</feature>
<dbReference type="GO" id="GO:0022857">
    <property type="term" value="F:transmembrane transporter activity"/>
    <property type="evidence" value="ECO:0007669"/>
    <property type="project" value="InterPro"/>
</dbReference>
<feature type="transmembrane region" description="Helical" evidence="8">
    <location>
        <begin position="440"/>
        <end position="459"/>
    </location>
</feature>
<accession>A0AAD4DK48</accession>
<feature type="transmembrane region" description="Helical" evidence="8">
    <location>
        <begin position="305"/>
        <end position="325"/>
    </location>
</feature>
<dbReference type="Pfam" id="PF07690">
    <property type="entry name" value="MFS_1"/>
    <property type="match status" value="1"/>
</dbReference>
<dbReference type="GO" id="GO:0016020">
    <property type="term" value="C:membrane"/>
    <property type="evidence" value="ECO:0007669"/>
    <property type="project" value="UniProtKB-SubCell"/>
</dbReference>
<dbReference type="CDD" id="cd17325">
    <property type="entry name" value="MFS_MdtG_SLC18_like"/>
    <property type="match status" value="1"/>
</dbReference>
<feature type="transmembrane region" description="Helical" evidence="8">
    <location>
        <begin position="376"/>
        <end position="393"/>
    </location>
</feature>
<evidence type="ECO:0000313" key="10">
    <source>
        <dbReference type="EMBL" id="KAG0278642.1"/>
    </source>
</evidence>
<sequence length="642" mass="68709">MASHPGGGSGYHSQNQSPIARGAISGSVEGSPTGSVLLPPVEIEVSPVQSSRSTYSASSSYRRAHDDEDCGFDEKQPHQPHTLSSRKGVTGSTSRTSGSRVHPDGGNLYEGDMLGLPRRENDLRRSASNLSLQVKRHGCFGRLRRSPNFILFTVFLALFVDMATYGIIVPIIPFIVSDKMDGGATDTGLLLAVYAVGILLSSPLFGVLGDRFLSRRVPMLIGLVGMLLSTVLFMVATNFYVFLLARLLQGVAGGSVWTLGLALITDVFPANVLGVQMGKALVGYTLGLMMGPPLGGILYERGGYQAPFIFCCVMTLIDFACRALIIEEREEIVKALRTQGKQEEASEEVAEVVAARKKERLEEGTSFWKLIKNKRLLACVIVTACNSFVFSGAEPTVPLHLASAFDLTSERIGLVFMAFSLPTLTAPISGALSDRFGAKGMCVIAIILCGTSVILTGVYQNSLSMIISLFTIIGTTGTAILTPVLGEISAVVRTTGTGDGFARAYAMFNMAFSIGVLVGPVVCGIVYERLGFRAICLTMSGSLFLSLPVAAFWFGGVDQKNKDLQKYKEDEARRRGTAGLTRSKYSLEFQAGVEEEGMSGRFSPGEDSLVEKQVDGGGKDGSKGLVGMRGSREDILKSARLD</sequence>
<dbReference type="InterPro" id="IPR020846">
    <property type="entry name" value="MFS_dom"/>
</dbReference>
<evidence type="ECO:0000256" key="6">
    <source>
        <dbReference type="ARBA" id="ARBA00023136"/>
    </source>
</evidence>
<dbReference type="InterPro" id="IPR036259">
    <property type="entry name" value="MFS_trans_sf"/>
</dbReference>
<keyword evidence="6 8" id="KW-0472">Membrane</keyword>
<feature type="domain" description="Major facilitator superfamily (MFS) profile" evidence="9">
    <location>
        <begin position="150"/>
        <end position="558"/>
    </location>
</feature>
<feature type="transmembrane region" description="Helical" evidence="8">
    <location>
        <begin position="504"/>
        <end position="527"/>
    </location>
</feature>
<feature type="region of interest" description="Disordered" evidence="7">
    <location>
        <begin position="1"/>
        <end position="114"/>
    </location>
</feature>
<dbReference type="PRINTS" id="PR01035">
    <property type="entry name" value="TCRTETA"/>
</dbReference>
<feature type="transmembrane region" description="Helical" evidence="8">
    <location>
        <begin position="188"/>
        <end position="208"/>
    </location>
</feature>
<proteinExistence type="inferred from homology"/>
<dbReference type="Proteomes" id="UP001194580">
    <property type="component" value="Unassembled WGS sequence"/>
</dbReference>
<gene>
    <name evidence="10" type="ORF">BGZ95_003498</name>
</gene>
<feature type="transmembrane region" description="Helical" evidence="8">
    <location>
        <begin position="247"/>
        <end position="268"/>
    </location>
</feature>
<feature type="transmembrane region" description="Helical" evidence="8">
    <location>
        <begin position="413"/>
        <end position="433"/>
    </location>
</feature>
<dbReference type="EMBL" id="JAAAIL010000180">
    <property type="protein sequence ID" value="KAG0278642.1"/>
    <property type="molecule type" value="Genomic_DNA"/>
</dbReference>
<feature type="transmembrane region" description="Helical" evidence="8">
    <location>
        <begin position="465"/>
        <end position="492"/>
    </location>
</feature>
<dbReference type="SUPFAM" id="SSF103473">
    <property type="entry name" value="MFS general substrate transporter"/>
    <property type="match status" value="1"/>
</dbReference>
<evidence type="ECO:0000256" key="3">
    <source>
        <dbReference type="ARBA" id="ARBA00022448"/>
    </source>
</evidence>
<comment type="subcellular location">
    <subcellularLocation>
        <location evidence="1">Membrane</location>
        <topology evidence="1">Multi-pass membrane protein</topology>
    </subcellularLocation>
</comment>
<feature type="transmembrane region" description="Helical" evidence="8">
    <location>
        <begin position="220"/>
        <end position="241"/>
    </location>
</feature>
<feature type="transmembrane region" description="Helical" evidence="8">
    <location>
        <begin position="280"/>
        <end position="299"/>
    </location>
</feature>